<gene>
    <name evidence="2" type="ORF">SAMN04488120_104265</name>
</gene>
<dbReference type="Proteomes" id="UP000199771">
    <property type="component" value="Unassembled WGS sequence"/>
</dbReference>
<dbReference type="EMBL" id="FOOC01000004">
    <property type="protein sequence ID" value="SFF45742.1"/>
    <property type="molecule type" value="Genomic_DNA"/>
</dbReference>
<dbReference type="InterPro" id="IPR029045">
    <property type="entry name" value="ClpP/crotonase-like_dom_sf"/>
</dbReference>
<evidence type="ECO:0000313" key="3">
    <source>
        <dbReference type="Proteomes" id="UP000199771"/>
    </source>
</evidence>
<dbReference type="PANTHER" id="PTHR42964">
    <property type="entry name" value="ENOYL-COA HYDRATASE"/>
    <property type="match status" value="1"/>
</dbReference>
<dbReference type="STRING" id="1076937.SAMN04488120_104265"/>
<dbReference type="GO" id="GO:0003824">
    <property type="term" value="F:catalytic activity"/>
    <property type="evidence" value="ECO:0007669"/>
    <property type="project" value="UniProtKB-ARBA"/>
</dbReference>
<dbReference type="RefSeq" id="WP_091532941.1">
    <property type="nucleotide sequence ID" value="NZ_FOOC01000004.1"/>
</dbReference>
<dbReference type="OrthoDB" id="9807606at2"/>
<dbReference type="PANTHER" id="PTHR42964:SF1">
    <property type="entry name" value="POLYKETIDE BIOSYNTHESIS ENOYL-COA HYDRATASE PKSH-RELATED"/>
    <property type="match status" value="1"/>
</dbReference>
<dbReference type="InterPro" id="IPR001753">
    <property type="entry name" value="Enoyl-CoA_hydra/iso"/>
</dbReference>
<reference evidence="2 3" key="1">
    <citation type="submission" date="2016-10" db="EMBL/GenBank/DDBJ databases">
        <authorList>
            <person name="de Groot N.N."/>
        </authorList>
    </citation>
    <scope>NUCLEOTIDE SEQUENCE [LARGE SCALE GENOMIC DNA]</scope>
    <source>
        <strain evidence="2 3">DSM 23609</strain>
    </source>
</reference>
<dbReference type="Gene3D" id="3.90.226.10">
    <property type="entry name" value="2-enoyl-CoA Hydratase, Chain A, domain 1"/>
    <property type="match status" value="1"/>
</dbReference>
<proteinExistence type="inferred from homology"/>
<dbReference type="InterPro" id="IPR014748">
    <property type="entry name" value="Enoyl-CoA_hydra_C"/>
</dbReference>
<comment type="similarity">
    <text evidence="1">Belongs to the enoyl-CoA hydratase/isomerase family.</text>
</comment>
<evidence type="ECO:0000256" key="1">
    <source>
        <dbReference type="ARBA" id="ARBA00005254"/>
    </source>
</evidence>
<dbReference type="Pfam" id="PF00378">
    <property type="entry name" value="ECH_1"/>
    <property type="match status" value="1"/>
</dbReference>
<dbReference type="SUPFAM" id="SSF52096">
    <property type="entry name" value="ClpP/crotonase"/>
    <property type="match status" value="1"/>
</dbReference>
<keyword evidence="3" id="KW-1185">Reference proteome</keyword>
<protein>
    <submittedName>
        <fullName evidence="2">Isohexenylglutaconyl-CoA hydratase</fullName>
    </submittedName>
</protein>
<dbReference type="AlphaFoldDB" id="A0A1I2ITI9"/>
<evidence type="ECO:0000313" key="2">
    <source>
        <dbReference type="EMBL" id="SFF45742.1"/>
    </source>
</evidence>
<dbReference type="GO" id="GO:0008300">
    <property type="term" value="P:isoprenoid catabolic process"/>
    <property type="evidence" value="ECO:0007669"/>
    <property type="project" value="TreeGrafter"/>
</dbReference>
<dbReference type="CDD" id="cd06558">
    <property type="entry name" value="crotonase-like"/>
    <property type="match status" value="1"/>
</dbReference>
<sequence>MDLPQTQTLQLSLERGVLTVTLNRPEAKNALSPTMIAELTGVFDAVRASADVRAVILRGAGGHFCAGGDLKEMMAGGLKPPGAGEADPIVEYSRRFGRMLHKASTLPAVVIAICEGAVLGGGFGLACVSDIAFAHAEAKFGLPETTRGLPPAQIAPFVVERIGLTQARRLCLTGAQFRGTRALELGLVHEVFTAEDELQVKLADTLKQVLECAPHANAVTKEIILGVAQRDMDVLLDQAAHKFAACVRGTEAPEGILAFMQKRKPKWANA</sequence>
<dbReference type="Gene3D" id="1.10.12.10">
    <property type="entry name" value="Lyase 2-enoyl-coa Hydratase, Chain A, domain 2"/>
    <property type="match status" value="1"/>
</dbReference>
<accession>A0A1I2ITI9</accession>
<organism evidence="2 3">
    <name type="scientific">Fontimonas thermophila</name>
    <dbReference type="NCBI Taxonomy" id="1076937"/>
    <lineage>
        <taxon>Bacteria</taxon>
        <taxon>Pseudomonadati</taxon>
        <taxon>Pseudomonadota</taxon>
        <taxon>Gammaproteobacteria</taxon>
        <taxon>Nevskiales</taxon>
        <taxon>Nevskiaceae</taxon>
        <taxon>Fontimonas</taxon>
    </lineage>
</organism>
<dbReference type="InterPro" id="IPR051683">
    <property type="entry name" value="Enoyl-CoA_Hydratase/Isomerase"/>
</dbReference>
<name>A0A1I2ITI9_9GAMM</name>